<keyword evidence="7" id="KW-0819">tRNA processing</keyword>
<evidence type="ECO:0000313" key="11">
    <source>
        <dbReference type="EMBL" id="PJF16877.1"/>
    </source>
</evidence>
<keyword evidence="12" id="KW-1185">Reference proteome</keyword>
<proteinExistence type="predicted"/>
<evidence type="ECO:0000256" key="6">
    <source>
        <dbReference type="ARBA" id="ARBA00022691"/>
    </source>
</evidence>
<dbReference type="OrthoDB" id="1925287at2759"/>
<dbReference type="Gene3D" id="3.40.50.150">
    <property type="entry name" value="Vaccinia Virus protein VP39"/>
    <property type="match status" value="1"/>
</dbReference>
<reference evidence="11 12" key="1">
    <citation type="submission" date="2016-10" db="EMBL/GenBank/DDBJ databases">
        <title>The genome of Paramicrosporidium saccamoebae is the missing link in understanding Cryptomycota and Microsporidia evolution.</title>
        <authorList>
            <person name="Quandt C.A."/>
            <person name="Beaudet D."/>
            <person name="Corsaro D."/>
            <person name="Michel R."/>
            <person name="Corradi N."/>
            <person name="James T."/>
        </authorList>
    </citation>
    <scope>NUCLEOTIDE SEQUENCE [LARGE SCALE GENOMIC DNA]</scope>
    <source>
        <strain evidence="11 12">KSL3</strain>
    </source>
</reference>
<accession>A0A2H9TGH0</accession>
<feature type="domain" description="tRNA (adenine(58)-N(1))-methyltransferase catalytic subunit TRM61 C-terminal" evidence="10">
    <location>
        <begin position="104"/>
        <end position="281"/>
    </location>
</feature>
<evidence type="ECO:0000259" key="10">
    <source>
        <dbReference type="Pfam" id="PF08704"/>
    </source>
</evidence>
<dbReference type="EMBL" id="MTSL01000205">
    <property type="protein sequence ID" value="PJF16877.1"/>
    <property type="molecule type" value="Genomic_DNA"/>
</dbReference>
<evidence type="ECO:0000256" key="4">
    <source>
        <dbReference type="ARBA" id="ARBA00022603"/>
    </source>
</evidence>
<dbReference type="AlphaFoldDB" id="A0A2H9TGH0"/>
<dbReference type="STRING" id="1246581.A0A2H9TGH0"/>
<dbReference type="PROSITE" id="PS51620">
    <property type="entry name" value="SAM_TRM61"/>
    <property type="match status" value="1"/>
</dbReference>
<dbReference type="EC" id="2.1.1.220" evidence="2"/>
<dbReference type="Proteomes" id="UP000240830">
    <property type="component" value="Unassembled WGS sequence"/>
</dbReference>
<keyword evidence="6" id="KW-0949">S-adenosyl-L-methionine</keyword>
<comment type="subcellular location">
    <subcellularLocation>
        <location evidence="1">Nucleus</location>
    </subcellularLocation>
</comment>
<dbReference type="InterPro" id="IPR029063">
    <property type="entry name" value="SAM-dependent_MTases_sf"/>
</dbReference>
<evidence type="ECO:0000313" key="12">
    <source>
        <dbReference type="Proteomes" id="UP000240830"/>
    </source>
</evidence>
<keyword evidence="4" id="KW-0489">Methyltransferase</keyword>
<dbReference type="Gene3D" id="3.10.330.20">
    <property type="match status" value="1"/>
</dbReference>
<dbReference type="PANTHER" id="PTHR12133:SF2">
    <property type="entry name" value="TRNA (ADENINE(58)-N(1))-METHYLTRANSFERASE CATALYTIC SUBUNIT TRMT61A"/>
    <property type="match status" value="1"/>
</dbReference>
<comment type="caution">
    <text evidence="11">The sequence shown here is derived from an EMBL/GenBank/DDBJ whole genome shotgun (WGS) entry which is preliminary data.</text>
</comment>
<dbReference type="GO" id="GO:0160107">
    <property type="term" value="F:tRNA (adenine(58)-N1)-methyltransferase activity"/>
    <property type="evidence" value="ECO:0007669"/>
    <property type="project" value="UniProtKB-EC"/>
</dbReference>
<evidence type="ECO:0000256" key="1">
    <source>
        <dbReference type="ARBA" id="ARBA00004123"/>
    </source>
</evidence>
<dbReference type="SUPFAM" id="SSF53335">
    <property type="entry name" value="S-adenosyl-L-methionine-dependent methyltransferases"/>
    <property type="match status" value="1"/>
</dbReference>
<evidence type="ECO:0000256" key="8">
    <source>
        <dbReference type="ARBA" id="ARBA00023242"/>
    </source>
</evidence>
<evidence type="ECO:0000256" key="9">
    <source>
        <dbReference type="ARBA" id="ARBA00033309"/>
    </source>
</evidence>
<dbReference type="InterPro" id="IPR049470">
    <property type="entry name" value="TRM61_C"/>
</dbReference>
<protein>
    <recommendedName>
        <fullName evidence="3">tRNA (adenine(58)-N(1))-methyltransferase catalytic subunit TRM61</fullName>
        <ecNumber evidence="2">2.1.1.220</ecNumber>
    </recommendedName>
    <alternativeName>
        <fullName evidence="9">tRNA(m1A58)-methyltransferase subunit TRM61</fullName>
    </alternativeName>
</protein>
<evidence type="ECO:0000256" key="5">
    <source>
        <dbReference type="ARBA" id="ARBA00022679"/>
    </source>
</evidence>
<dbReference type="InterPro" id="IPR014816">
    <property type="entry name" value="tRNA_MeTrfase_Gcd14"/>
</dbReference>
<dbReference type="Pfam" id="PF08704">
    <property type="entry name" value="GCD14"/>
    <property type="match status" value="1"/>
</dbReference>
<keyword evidence="8" id="KW-0539">Nucleus</keyword>
<dbReference type="GO" id="GO:0005634">
    <property type="term" value="C:nucleus"/>
    <property type="evidence" value="ECO:0007669"/>
    <property type="project" value="UniProtKB-SubCell"/>
</dbReference>
<sequence>MPLLYPRTYNNVRNLAGMIREDAKVRQILNVAHEVFCLITQVPHIGVEFFETGFVAVDKSPEDVSILKVEFGGFLQNRLGRFKHDDMVGKPYGSQFWSVDGSKHLHLLRPTPELWTRVLPHRTQILYLPDISFIIEKLDLTFGSIVVESGTGSGSFSHSIARAIGSTGHLYTFDFHEARAEAAKIEFEEHGLATIVTAQRRDVCNDGFDLEGIADAVAHAKQALRKDRVTRIACFSPCMEQVQRTIPELSSNGFREIEMFEVLVRPLEVEEIALSSLTANKSKTGQVPDTYPGLFSSWFIQTSGVLAPTLLERVPANGTLTSQSTNKLAACAPTVPVSSASTT</sequence>
<gene>
    <name evidence="11" type="ORF">PSACC_03310</name>
</gene>
<evidence type="ECO:0000256" key="7">
    <source>
        <dbReference type="ARBA" id="ARBA00022694"/>
    </source>
</evidence>
<evidence type="ECO:0000256" key="3">
    <source>
        <dbReference type="ARBA" id="ARBA00015963"/>
    </source>
</evidence>
<dbReference type="PANTHER" id="PTHR12133">
    <property type="entry name" value="TRNA (ADENINE(58)-N(1))-METHYLTRANSFERASE"/>
    <property type="match status" value="1"/>
</dbReference>
<organism evidence="11 12">
    <name type="scientific">Paramicrosporidium saccamoebae</name>
    <dbReference type="NCBI Taxonomy" id="1246581"/>
    <lineage>
        <taxon>Eukaryota</taxon>
        <taxon>Fungi</taxon>
        <taxon>Fungi incertae sedis</taxon>
        <taxon>Cryptomycota</taxon>
        <taxon>Cryptomycota incertae sedis</taxon>
        <taxon>Paramicrosporidium</taxon>
    </lineage>
</organism>
<dbReference type="GO" id="GO:0030488">
    <property type="term" value="P:tRNA methylation"/>
    <property type="evidence" value="ECO:0007669"/>
    <property type="project" value="InterPro"/>
</dbReference>
<evidence type="ECO:0000256" key="2">
    <source>
        <dbReference type="ARBA" id="ARBA00012796"/>
    </source>
</evidence>
<name>A0A2H9TGH0_9FUNG</name>
<keyword evidence="5" id="KW-0808">Transferase</keyword>
<dbReference type="GO" id="GO:0031515">
    <property type="term" value="C:tRNA (m1A) methyltransferase complex"/>
    <property type="evidence" value="ECO:0007669"/>
    <property type="project" value="InterPro"/>
</dbReference>